<keyword evidence="3" id="KW-1185">Reference proteome</keyword>
<gene>
    <name evidence="2" type="ORF">G5A72_12410</name>
</gene>
<dbReference type="Proteomes" id="UP001644750">
    <property type="component" value="Unassembled WGS sequence"/>
</dbReference>
<name>A0ABX2I038_ANAHA</name>
<sequence>MINKKEKSAHGAATPLGTQLNRQEQYNTDREKIEPIKLAQEIFTLCMKIQEGEDGKVEHRRKHRCSGPTVFVDFYGHVAQLDVEISPDGWSEEEGRKEKFSFYLGDYWGHQQKERAIKCKERLTELLEERRGNGDEE</sequence>
<evidence type="ECO:0000256" key="1">
    <source>
        <dbReference type="SAM" id="MobiDB-lite"/>
    </source>
</evidence>
<dbReference type="RefSeq" id="WP_173726059.1">
    <property type="nucleotide sequence ID" value="NZ_JAAIQA010000024.1"/>
</dbReference>
<comment type="caution">
    <text evidence="2">The sequence shown here is derived from an EMBL/GenBank/DDBJ whole genome shotgun (WGS) entry which is preliminary data.</text>
</comment>
<dbReference type="EMBL" id="JAAITB010000029">
    <property type="protein sequence ID" value="NSJ80369.1"/>
    <property type="molecule type" value="Genomic_DNA"/>
</dbReference>
<reference evidence="2 3" key="1">
    <citation type="journal article" date="2020" name="Cell Host Microbe">
        <title>Functional and Genomic Variation between Human-Derived Isolates of Lachnospiraceae Reveals Inter- and Intra-Species Diversity.</title>
        <authorList>
            <person name="Sorbara M.T."/>
            <person name="Littmann E.R."/>
            <person name="Fontana E."/>
            <person name="Moody T.U."/>
            <person name="Kohout C.E."/>
            <person name="Gjonbalaj M."/>
            <person name="Eaton V."/>
            <person name="Seok R."/>
            <person name="Leiner I.M."/>
            <person name="Pamer E.G."/>
        </authorList>
    </citation>
    <scope>NUCLEOTIDE SEQUENCE [LARGE SCALE GENOMIC DNA]</scope>
    <source>
        <strain evidence="2 3">MSK.14.57</strain>
    </source>
</reference>
<organism evidence="2 3">
    <name type="scientific">Anaerostipes hadrus</name>
    <dbReference type="NCBI Taxonomy" id="649756"/>
    <lineage>
        <taxon>Bacteria</taxon>
        <taxon>Bacillati</taxon>
        <taxon>Bacillota</taxon>
        <taxon>Clostridia</taxon>
        <taxon>Lachnospirales</taxon>
        <taxon>Lachnospiraceae</taxon>
        <taxon>Anaerostipes</taxon>
    </lineage>
</organism>
<evidence type="ECO:0000313" key="2">
    <source>
        <dbReference type="EMBL" id="NSJ80369.1"/>
    </source>
</evidence>
<evidence type="ECO:0000313" key="3">
    <source>
        <dbReference type="Proteomes" id="UP001644750"/>
    </source>
</evidence>
<feature type="region of interest" description="Disordered" evidence="1">
    <location>
        <begin position="1"/>
        <end position="28"/>
    </location>
</feature>
<proteinExistence type="predicted"/>
<protein>
    <submittedName>
        <fullName evidence="2">Uncharacterized protein</fullName>
    </submittedName>
</protein>
<accession>A0ABX2I038</accession>
<feature type="compositionally biased region" description="Polar residues" evidence="1">
    <location>
        <begin position="16"/>
        <end position="26"/>
    </location>
</feature>